<dbReference type="RefSeq" id="WP_092653416.1">
    <property type="nucleotide sequence ID" value="NZ_LT629732.1"/>
</dbReference>
<dbReference type="AlphaFoldDB" id="A0A1H1RQA7"/>
<dbReference type="OrthoDB" id="2677932at2"/>
<sequence length="166" mass="17409">MAGSPLMLPGWGADFLNELGYMWPKSDEVRMFELGTAWVGFGSQASATHGRTASPFQTVTSQNKGHDVDAFSQQFSHPDRGPMVLKDGSQGATLVGPALFVAAGLVLALKITVIVQLTLLVIQIAEAIAAAVATFGASLLWIPVAKKLCGLAINFALSKVIEALLG</sequence>
<evidence type="ECO:0000256" key="1">
    <source>
        <dbReference type="SAM" id="Phobius"/>
    </source>
</evidence>
<evidence type="ECO:0000313" key="4">
    <source>
        <dbReference type="Proteomes" id="UP000198983"/>
    </source>
</evidence>
<evidence type="ECO:0000313" key="3">
    <source>
        <dbReference type="EMBL" id="SDS37762.1"/>
    </source>
</evidence>
<dbReference type="Pfam" id="PF25547">
    <property type="entry name" value="WXG100_2"/>
    <property type="match status" value="1"/>
</dbReference>
<dbReference type="Proteomes" id="UP000198983">
    <property type="component" value="Chromosome I"/>
</dbReference>
<keyword evidence="1" id="KW-1133">Transmembrane helix</keyword>
<evidence type="ECO:0000259" key="2">
    <source>
        <dbReference type="Pfam" id="PF25547"/>
    </source>
</evidence>
<feature type="transmembrane region" description="Helical" evidence="1">
    <location>
        <begin position="92"/>
        <end position="114"/>
    </location>
</feature>
<feature type="transmembrane region" description="Helical" evidence="1">
    <location>
        <begin position="120"/>
        <end position="142"/>
    </location>
</feature>
<keyword evidence="1" id="KW-0472">Membrane</keyword>
<dbReference type="InterPro" id="IPR057746">
    <property type="entry name" value="CpnT-like_N"/>
</dbReference>
<accession>A0A1H1RQA7</accession>
<keyword evidence="4" id="KW-1185">Reference proteome</keyword>
<keyword evidence="1" id="KW-0812">Transmembrane</keyword>
<dbReference type="STRING" id="117157.SAMN04489717_2500"/>
<name>A0A1H1RQA7_9ACTN</name>
<gene>
    <name evidence="3" type="ORF">SAMN04489717_2500</name>
</gene>
<reference evidence="3 4" key="1">
    <citation type="submission" date="2016-10" db="EMBL/GenBank/DDBJ databases">
        <authorList>
            <person name="de Groot N.N."/>
        </authorList>
    </citation>
    <scope>NUCLEOTIDE SEQUENCE [LARGE SCALE GENOMIC DNA]</scope>
    <source>
        <strain evidence="3 4">DSM 22024</strain>
    </source>
</reference>
<organism evidence="3 4">
    <name type="scientific">Actinopolymorpha singaporensis</name>
    <dbReference type="NCBI Taxonomy" id="117157"/>
    <lineage>
        <taxon>Bacteria</taxon>
        <taxon>Bacillati</taxon>
        <taxon>Actinomycetota</taxon>
        <taxon>Actinomycetes</taxon>
        <taxon>Propionibacteriales</taxon>
        <taxon>Actinopolymorphaceae</taxon>
        <taxon>Actinopolymorpha</taxon>
    </lineage>
</organism>
<feature type="domain" description="Outer membrane channel protein CpnT-like N-terminal" evidence="2">
    <location>
        <begin position="20"/>
        <end position="139"/>
    </location>
</feature>
<protein>
    <recommendedName>
        <fullName evidence="2">Outer membrane channel protein CpnT-like N-terminal domain-containing protein</fullName>
    </recommendedName>
</protein>
<dbReference type="EMBL" id="LT629732">
    <property type="protein sequence ID" value="SDS37762.1"/>
    <property type="molecule type" value="Genomic_DNA"/>
</dbReference>
<proteinExistence type="predicted"/>